<dbReference type="GO" id="GO:0003735">
    <property type="term" value="F:structural constituent of ribosome"/>
    <property type="evidence" value="ECO:0007669"/>
    <property type="project" value="InterPro"/>
</dbReference>
<dbReference type="SUPFAM" id="SSF54570">
    <property type="entry name" value="Ribosomal protein S19"/>
    <property type="match status" value="1"/>
</dbReference>
<dbReference type="PANTHER" id="PTHR11880">
    <property type="entry name" value="RIBOSOMAL PROTEIN S19P FAMILY MEMBER"/>
    <property type="match status" value="1"/>
</dbReference>
<keyword evidence="3 4" id="KW-0687">Ribonucleoprotein</keyword>
<dbReference type="PROSITE" id="PS00323">
    <property type="entry name" value="RIBOSOMAL_S19"/>
    <property type="match status" value="1"/>
</dbReference>
<dbReference type="EMBL" id="JAHDYR010000030">
    <property type="protein sequence ID" value="KAG9392882.1"/>
    <property type="molecule type" value="Genomic_DNA"/>
</dbReference>
<evidence type="ECO:0000313" key="5">
    <source>
        <dbReference type="EMBL" id="KAG9392882.1"/>
    </source>
</evidence>
<dbReference type="GO" id="GO:0006412">
    <property type="term" value="P:translation"/>
    <property type="evidence" value="ECO:0007669"/>
    <property type="project" value="InterPro"/>
</dbReference>
<evidence type="ECO:0008006" key="7">
    <source>
        <dbReference type="Google" id="ProtNLM"/>
    </source>
</evidence>
<organism evidence="5 6">
    <name type="scientific">Carpediemonas membranifera</name>
    <dbReference type="NCBI Taxonomy" id="201153"/>
    <lineage>
        <taxon>Eukaryota</taxon>
        <taxon>Metamonada</taxon>
        <taxon>Carpediemonas-like organisms</taxon>
        <taxon>Carpediemonas</taxon>
    </lineage>
</organism>
<proteinExistence type="inferred from homology"/>
<dbReference type="FunFam" id="3.30.860.10:FF:000002">
    <property type="entry name" value="40S ribosomal protein S15"/>
    <property type="match status" value="1"/>
</dbReference>
<dbReference type="Pfam" id="PF00203">
    <property type="entry name" value="Ribosomal_S19"/>
    <property type="match status" value="1"/>
</dbReference>
<evidence type="ECO:0000256" key="1">
    <source>
        <dbReference type="ARBA" id="ARBA00007345"/>
    </source>
</evidence>
<dbReference type="InterPro" id="IPR023575">
    <property type="entry name" value="Ribosomal_uS19_SF"/>
</dbReference>
<evidence type="ECO:0000313" key="6">
    <source>
        <dbReference type="Proteomes" id="UP000717585"/>
    </source>
</evidence>
<dbReference type="Proteomes" id="UP000717585">
    <property type="component" value="Unassembled WGS sequence"/>
</dbReference>
<dbReference type="InterPro" id="IPR020934">
    <property type="entry name" value="Ribosomal_uS19_CS"/>
</dbReference>
<keyword evidence="2 4" id="KW-0689">Ribosomal protein</keyword>
<dbReference type="PRINTS" id="PR00975">
    <property type="entry name" value="RIBOSOMALS19"/>
</dbReference>
<dbReference type="NCBIfam" id="TIGR01025">
    <property type="entry name" value="uS19_arch"/>
    <property type="match status" value="1"/>
</dbReference>
<dbReference type="PIRSF" id="PIRSF002144">
    <property type="entry name" value="Ribosomal_S19"/>
    <property type="match status" value="1"/>
</dbReference>
<dbReference type="InterPro" id="IPR002222">
    <property type="entry name" value="Ribosomal_uS19"/>
</dbReference>
<name>A0A8J6B4S9_9EUKA</name>
<keyword evidence="6" id="KW-1185">Reference proteome</keyword>
<evidence type="ECO:0000256" key="4">
    <source>
        <dbReference type="RuleBase" id="RU003485"/>
    </source>
</evidence>
<dbReference type="NCBIfam" id="NF003121">
    <property type="entry name" value="PRK04038.1"/>
    <property type="match status" value="1"/>
</dbReference>
<dbReference type="AlphaFoldDB" id="A0A8J6B4S9"/>
<dbReference type="PANTHER" id="PTHR11880:SF2">
    <property type="entry name" value="SMALL RIBOSOMAL SUBUNIT PROTEIN US19"/>
    <property type="match status" value="1"/>
</dbReference>
<comment type="caution">
    <text evidence="5">The sequence shown here is derived from an EMBL/GenBank/DDBJ whole genome shotgun (WGS) entry which is preliminary data.</text>
</comment>
<dbReference type="Gene3D" id="3.30.860.10">
    <property type="entry name" value="30s Ribosomal Protein S19, Chain A"/>
    <property type="match status" value="1"/>
</dbReference>
<dbReference type="GO" id="GO:0022627">
    <property type="term" value="C:cytosolic small ribosomal subunit"/>
    <property type="evidence" value="ECO:0007669"/>
    <property type="project" value="TreeGrafter"/>
</dbReference>
<sequence length="144" mass="16203">MSTREERKKAFRRVLYRGIDAEDLARMPVDEVLPLLSSRCRRKFGRGLKRQHVTLLRKLRDAKLAAPAGEKPVPVKTHLRSMIILPEMIGSAIGVYNGQSFMLVEVRPQMVGQYLGEFSLTYKPVNHGRAGVGATKSSKFVPLK</sequence>
<protein>
    <recommendedName>
        <fullName evidence="7">40S ribosomal protein S15</fullName>
    </recommendedName>
</protein>
<dbReference type="GO" id="GO:0003723">
    <property type="term" value="F:RNA binding"/>
    <property type="evidence" value="ECO:0007669"/>
    <property type="project" value="InterPro"/>
</dbReference>
<dbReference type="InterPro" id="IPR005713">
    <property type="entry name" value="Ribosomal_uS19_euk/arc"/>
</dbReference>
<evidence type="ECO:0000256" key="2">
    <source>
        <dbReference type="ARBA" id="ARBA00022980"/>
    </source>
</evidence>
<evidence type="ECO:0000256" key="3">
    <source>
        <dbReference type="ARBA" id="ARBA00023274"/>
    </source>
</evidence>
<reference evidence="5" key="1">
    <citation type="submission" date="2021-05" db="EMBL/GenBank/DDBJ databases">
        <title>A free-living protist that lacks canonical eukaryotic 1 DNA replication and segregation systems.</title>
        <authorList>
            <person name="Salas-Leiva D.E."/>
            <person name="Tromer E.C."/>
            <person name="Curtis B.A."/>
            <person name="Jerlstrom-Hultqvist J."/>
            <person name="Kolisko M."/>
            <person name="Yi Z."/>
            <person name="Salas-Leiva J.S."/>
            <person name="Gallot-Lavallee L."/>
            <person name="Kops G.J.P.L."/>
            <person name="Archibald J.M."/>
            <person name="Simpson A.G.B."/>
            <person name="Roger A.J."/>
        </authorList>
    </citation>
    <scope>NUCLEOTIDE SEQUENCE</scope>
    <source>
        <strain evidence="5">BICM</strain>
    </source>
</reference>
<dbReference type="HAMAP" id="MF_00531">
    <property type="entry name" value="Ribosomal_uS19"/>
    <property type="match status" value="1"/>
</dbReference>
<dbReference type="GO" id="GO:0000028">
    <property type="term" value="P:ribosomal small subunit assembly"/>
    <property type="evidence" value="ECO:0007669"/>
    <property type="project" value="TreeGrafter"/>
</dbReference>
<comment type="similarity">
    <text evidence="1 4">Belongs to the universal ribosomal protein uS19 family.</text>
</comment>
<accession>A0A8J6B4S9</accession>
<gene>
    <name evidence="5" type="ORF">J8273_5694</name>
</gene>
<dbReference type="OrthoDB" id="10258210at2759"/>